<feature type="compositionally biased region" description="Polar residues" evidence="1">
    <location>
        <begin position="217"/>
        <end position="228"/>
    </location>
</feature>
<dbReference type="EnsemblPlants" id="PGSC0003DMT400088385">
    <property type="protein sequence ID" value="PGSC0003DMT400088385"/>
    <property type="gene ID" value="PGSC0003DMG400037956"/>
</dbReference>
<reference evidence="3" key="1">
    <citation type="journal article" date="2011" name="Nature">
        <title>Genome sequence and analysis of the tuber crop potato.</title>
        <authorList>
            <consortium name="The Potato Genome Sequencing Consortium"/>
        </authorList>
    </citation>
    <scope>NUCLEOTIDE SEQUENCE [LARGE SCALE GENOMIC DNA]</scope>
    <source>
        <strain evidence="3">cv. DM1-3 516 R44</strain>
    </source>
</reference>
<feature type="region of interest" description="Disordered" evidence="1">
    <location>
        <begin position="200"/>
        <end position="228"/>
    </location>
</feature>
<evidence type="ECO:0000313" key="3">
    <source>
        <dbReference type="Proteomes" id="UP000011115"/>
    </source>
</evidence>
<organism evidence="2 3">
    <name type="scientific">Solanum tuberosum</name>
    <name type="common">Potato</name>
    <dbReference type="NCBI Taxonomy" id="4113"/>
    <lineage>
        <taxon>Eukaryota</taxon>
        <taxon>Viridiplantae</taxon>
        <taxon>Streptophyta</taxon>
        <taxon>Embryophyta</taxon>
        <taxon>Tracheophyta</taxon>
        <taxon>Spermatophyta</taxon>
        <taxon>Magnoliopsida</taxon>
        <taxon>eudicotyledons</taxon>
        <taxon>Gunneridae</taxon>
        <taxon>Pentapetalae</taxon>
        <taxon>asterids</taxon>
        <taxon>lamiids</taxon>
        <taxon>Solanales</taxon>
        <taxon>Solanaceae</taxon>
        <taxon>Solanoideae</taxon>
        <taxon>Solaneae</taxon>
        <taxon>Solanum</taxon>
    </lineage>
</organism>
<accession>M1DFV3</accession>
<evidence type="ECO:0000256" key="1">
    <source>
        <dbReference type="SAM" id="MobiDB-lite"/>
    </source>
</evidence>
<dbReference type="Gramene" id="PGSC0003DMT400088385">
    <property type="protein sequence ID" value="PGSC0003DMT400088385"/>
    <property type="gene ID" value="PGSC0003DMG400037956"/>
</dbReference>
<evidence type="ECO:0000313" key="2">
    <source>
        <dbReference type="EnsemblPlants" id="PGSC0003DMT400088385"/>
    </source>
</evidence>
<dbReference type="HOGENOM" id="CLU_1216562_0_0_1"/>
<dbReference type="InParanoid" id="M1DFV3"/>
<keyword evidence="3" id="KW-1185">Reference proteome</keyword>
<sequence>MLYVLLGSVTFDEKPEVAEGTRRLVERLLDRPLSAPLNPFCTVTLGDLILARRKLLVIRRTTLPFADLPRILSQSFRQAHPSSPKRVGDSPTKMARSKVAARSMPPRGKVKWIALNEDVVASRGKATRLTTTGGKGKGIGKAHASPEASFDSDDIYDTYLTTSESEGEHQEPQTIASDDDELVVARREELRLKRMNDPSRIWTTPAITPPPIPEQAWCNTGPSSKVDE</sequence>
<dbReference type="AlphaFoldDB" id="M1DFV3"/>
<name>M1DFV3_SOLTU</name>
<feature type="region of interest" description="Disordered" evidence="1">
    <location>
        <begin position="131"/>
        <end position="152"/>
    </location>
</feature>
<dbReference type="PaxDb" id="4113-PGSC0003DMT400088385"/>
<dbReference type="Proteomes" id="UP000011115">
    <property type="component" value="Unassembled WGS sequence"/>
</dbReference>
<reference evidence="2" key="2">
    <citation type="submission" date="2015-06" db="UniProtKB">
        <authorList>
            <consortium name="EnsemblPlants"/>
        </authorList>
    </citation>
    <scope>IDENTIFICATION</scope>
    <source>
        <strain evidence="2">DM1-3 516 R44</strain>
    </source>
</reference>
<protein>
    <submittedName>
        <fullName evidence="2">Uncharacterized protein</fullName>
    </submittedName>
</protein>
<proteinExistence type="predicted"/>